<sequence>MTEVFAGVVEVHYGFIDLYSDPDGSADEADDLVAARRGQANGLAGAQVPHQLGMVTGLHTGGLPLVVTWSETAPEVEDEWQDVVEVSVELTTPELTIATFDHAYGCEVPQAGWHRARYCASAMDEGQELDTLEDGETAPDRYLLQLWPAPQAPDAVLREGSETAAEWHAVARGEE</sequence>
<dbReference type="STRING" id="443156.SAMN04489867_2669"/>
<accession>A0A1H0T7A1</accession>
<dbReference type="AlphaFoldDB" id="A0A1H0T7A1"/>
<gene>
    <name evidence="1" type="ORF">SAMN04489867_2669</name>
</gene>
<evidence type="ECO:0000313" key="1">
    <source>
        <dbReference type="EMBL" id="SDP49917.1"/>
    </source>
</evidence>
<dbReference type="RefSeq" id="WP_091786342.1">
    <property type="nucleotide sequence ID" value="NZ_LT629711.1"/>
</dbReference>
<dbReference type="OrthoDB" id="4485313at2"/>
<protein>
    <submittedName>
        <fullName evidence="1">Uncharacterized protein</fullName>
    </submittedName>
</protein>
<keyword evidence="2" id="KW-1185">Reference proteome</keyword>
<proteinExistence type="predicted"/>
<organism evidence="1 2">
    <name type="scientific">Pedococcus dokdonensis</name>
    <dbReference type="NCBI Taxonomy" id="443156"/>
    <lineage>
        <taxon>Bacteria</taxon>
        <taxon>Bacillati</taxon>
        <taxon>Actinomycetota</taxon>
        <taxon>Actinomycetes</taxon>
        <taxon>Micrococcales</taxon>
        <taxon>Intrasporangiaceae</taxon>
        <taxon>Pedococcus</taxon>
    </lineage>
</organism>
<reference evidence="2" key="1">
    <citation type="submission" date="2016-10" db="EMBL/GenBank/DDBJ databases">
        <authorList>
            <person name="Varghese N."/>
            <person name="Submissions S."/>
        </authorList>
    </citation>
    <scope>NUCLEOTIDE SEQUENCE [LARGE SCALE GENOMIC DNA]</scope>
    <source>
        <strain evidence="2">DSM 22329</strain>
    </source>
</reference>
<dbReference type="Proteomes" id="UP000199077">
    <property type="component" value="Chromosome I"/>
</dbReference>
<evidence type="ECO:0000313" key="2">
    <source>
        <dbReference type="Proteomes" id="UP000199077"/>
    </source>
</evidence>
<name>A0A1H0T7A1_9MICO</name>
<dbReference type="EMBL" id="LT629711">
    <property type="protein sequence ID" value="SDP49917.1"/>
    <property type="molecule type" value="Genomic_DNA"/>
</dbReference>